<dbReference type="EMBL" id="CP019474">
    <property type="protein sequence ID" value="UQC77170.1"/>
    <property type="molecule type" value="Genomic_DNA"/>
</dbReference>
<dbReference type="GeneID" id="73336677"/>
<protein>
    <submittedName>
        <fullName evidence="1">Uncharacterized protein</fullName>
    </submittedName>
</protein>
<sequence>MASLGLNRGRVDVCGALWAQTLSGTFDIQSQDMLGVRIFARKGKPVTWESGHQFQFQYQMEPRVDVPMSRDRRLSFEACVIFSSLKGESGVVRGMEASPVFPRGNTTTAVSGHRVSRLLPQKKYGFKTESKGPKGSLGEKQGSPIEFAYHPRPGAWGLETGETAVINNVVSWSTDDVHKDRRSPGRARPTREYATQNPFFNDIQARVVRFDIITAAI</sequence>
<dbReference type="RefSeq" id="XP_049138810.1">
    <property type="nucleotide sequence ID" value="XM_049281667.1"/>
</dbReference>
<keyword evidence="2" id="KW-1185">Reference proteome</keyword>
<organism evidence="1 2">
    <name type="scientific">Colletotrichum lupini</name>
    <dbReference type="NCBI Taxonomy" id="145971"/>
    <lineage>
        <taxon>Eukaryota</taxon>
        <taxon>Fungi</taxon>
        <taxon>Dikarya</taxon>
        <taxon>Ascomycota</taxon>
        <taxon>Pezizomycotina</taxon>
        <taxon>Sordariomycetes</taxon>
        <taxon>Hypocreomycetidae</taxon>
        <taxon>Glomerellales</taxon>
        <taxon>Glomerellaceae</taxon>
        <taxon>Colletotrichum</taxon>
        <taxon>Colletotrichum acutatum species complex</taxon>
    </lineage>
</organism>
<dbReference type="AlphaFoldDB" id="A0A9Q8SHQ4"/>
<gene>
    <name evidence="1" type="ORF">CLUP02_02637</name>
</gene>
<evidence type="ECO:0000313" key="1">
    <source>
        <dbReference type="EMBL" id="UQC77170.1"/>
    </source>
</evidence>
<name>A0A9Q8SHQ4_9PEZI</name>
<proteinExistence type="predicted"/>
<accession>A0A9Q8SHQ4</accession>
<dbReference type="Proteomes" id="UP000830671">
    <property type="component" value="Chromosome 2"/>
</dbReference>
<dbReference type="KEGG" id="clup:CLUP02_02637"/>
<evidence type="ECO:0000313" key="2">
    <source>
        <dbReference type="Proteomes" id="UP000830671"/>
    </source>
</evidence>
<reference evidence="1" key="1">
    <citation type="journal article" date="2021" name="Mol. Plant Microbe Interact.">
        <title>Complete Genome Sequence of the Plant-Pathogenic Fungus Colletotrichum lupini.</title>
        <authorList>
            <person name="Baroncelli R."/>
            <person name="Pensec F."/>
            <person name="Da Lio D."/>
            <person name="Boufleur T."/>
            <person name="Vicente I."/>
            <person name="Sarrocco S."/>
            <person name="Picot A."/>
            <person name="Baraldi E."/>
            <person name="Sukno S."/>
            <person name="Thon M."/>
            <person name="Le Floch G."/>
        </authorList>
    </citation>
    <scope>NUCLEOTIDE SEQUENCE</scope>
    <source>
        <strain evidence="1">IMI 504893</strain>
    </source>
</reference>